<name>A0ABR3G3H3_9PEZI</name>
<feature type="region of interest" description="Disordered" evidence="1">
    <location>
        <begin position="181"/>
        <end position="202"/>
    </location>
</feature>
<reference evidence="2 3" key="1">
    <citation type="submission" date="2024-02" db="EMBL/GenBank/DDBJ databases">
        <title>Discinaceae phylogenomics.</title>
        <authorList>
            <person name="Dirks A.C."/>
            <person name="James T.Y."/>
        </authorList>
    </citation>
    <scope>NUCLEOTIDE SEQUENCE [LARGE SCALE GENOMIC DNA]</scope>
    <source>
        <strain evidence="2 3">ACD0624</strain>
    </source>
</reference>
<evidence type="ECO:0000313" key="2">
    <source>
        <dbReference type="EMBL" id="KAL0630368.1"/>
    </source>
</evidence>
<sequence length="283" mass="33136">MQNLPKRRCRKCSVFKSLDDFPDALYNYCNRCTDNKLARNGGRDFTNRKKKNEVISDDIRRPHPAEKQRFNVLNPDELEQRINEVFHFHEYDIDDQGNVPDHSHLPCYAELFIDPLFCLPKSEIPIFDGVALMETKADFKNLAQDIVDLISQIERVSYATSTINKLTTGYSFRFTCDVSRESDSSARDPNPRAGVRQREKKPRFDCDGSITVSINTKRIKIIYKHRRIHRPTQSWTVPEDVKAFIKERKEGTPTQIRDALQEKGWLDRPNSHVTSKQIYNWWS</sequence>
<feature type="compositionally biased region" description="Basic and acidic residues" evidence="1">
    <location>
        <begin position="181"/>
        <end position="190"/>
    </location>
</feature>
<organism evidence="2 3">
    <name type="scientific">Discina gigas</name>
    <dbReference type="NCBI Taxonomy" id="1032678"/>
    <lineage>
        <taxon>Eukaryota</taxon>
        <taxon>Fungi</taxon>
        <taxon>Dikarya</taxon>
        <taxon>Ascomycota</taxon>
        <taxon>Pezizomycotina</taxon>
        <taxon>Pezizomycetes</taxon>
        <taxon>Pezizales</taxon>
        <taxon>Discinaceae</taxon>
        <taxon>Discina</taxon>
    </lineage>
</organism>
<gene>
    <name evidence="2" type="ORF">Q9L58_010785</name>
</gene>
<comment type="caution">
    <text evidence="2">The sequence shown here is derived from an EMBL/GenBank/DDBJ whole genome shotgun (WGS) entry which is preliminary data.</text>
</comment>
<evidence type="ECO:0000313" key="3">
    <source>
        <dbReference type="Proteomes" id="UP001447188"/>
    </source>
</evidence>
<evidence type="ECO:0000256" key="1">
    <source>
        <dbReference type="SAM" id="MobiDB-lite"/>
    </source>
</evidence>
<keyword evidence="3" id="KW-1185">Reference proteome</keyword>
<accession>A0ABR3G3H3</accession>
<proteinExistence type="predicted"/>
<protein>
    <submittedName>
        <fullName evidence="2">Uncharacterized protein</fullName>
    </submittedName>
</protein>
<dbReference type="Proteomes" id="UP001447188">
    <property type="component" value="Unassembled WGS sequence"/>
</dbReference>
<dbReference type="EMBL" id="JBBBZM010000747">
    <property type="protein sequence ID" value="KAL0630368.1"/>
    <property type="molecule type" value="Genomic_DNA"/>
</dbReference>